<organism evidence="2 3">
    <name type="scientific">Gluconacetobacter liquefaciens</name>
    <name type="common">Acetobacter liquefaciens</name>
    <dbReference type="NCBI Taxonomy" id="89584"/>
    <lineage>
        <taxon>Bacteria</taxon>
        <taxon>Pseudomonadati</taxon>
        <taxon>Pseudomonadota</taxon>
        <taxon>Alphaproteobacteria</taxon>
        <taxon>Acetobacterales</taxon>
        <taxon>Acetobacteraceae</taxon>
        <taxon>Gluconacetobacter</taxon>
    </lineage>
</organism>
<evidence type="ECO:0000313" key="4">
    <source>
        <dbReference type="Proteomes" id="UP000562982"/>
    </source>
</evidence>
<evidence type="ECO:0000313" key="3">
    <source>
        <dbReference type="Proteomes" id="UP000254958"/>
    </source>
</evidence>
<gene>
    <name evidence="2" type="ORF">C7453_102588</name>
    <name evidence="1" type="ORF">HLH32_06185</name>
</gene>
<dbReference type="AlphaFoldDB" id="A0A370G7L3"/>
<accession>A0A370G7L3</accession>
<evidence type="ECO:0000313" key="2">
    <source>
        <dbReference type="EMBL" id="RDI39792.1"/>
    </source>
</evidence>
<comment type="caution">
    <text evidence="2">The sequence shown here is derived from an EMBL/GenBank/DDBJ whole genome shotgun (WGS) entry which is preliminary data.</text>
</comment>
<protein>
    <submittedName>
        <fullName evidence="2">Uncharacterized protein</fullName>
    </submittedName>
</protein>
<reference evidence="2 3" key="1">
    <citation type="submission" date="2018-07" db="EMBL/GenBank/DDBJ databases">
        <title>Genomic Encyclopedia of Type Strains, Phase IV (KMG-IV): sequencing the most valuable type-strain genomes for metagenomic binning, comparative biology and taxonomic classification.</title>
        <authorList>
            <person name="Goeker M."/>
        </authorList>
    </citation>
    <scope>NUCLEOTIDE SEQUENCE [LARGE SCALE GENOMIC DNA]</scope>
    <source>
        <strain evidence="2 3">DSM 5603</strain>
    </source>
</reference>
<evidence type="ECO:0000313" key="1">
    <source>
        <dbReference type="EMBL" id="MBB2185974.1"/>
    </source>
</evidence>
<dbReference type="RefSeq" id="WP_114726607.1">
    <property type="nucleotide sequence ID" value="NZ_BJMI01000009.1"/>
</dbReference>
<keyword evidence="3" id="KW-1185">Reference proteome</keyword>
<dbReference type="EMBL" id="QQAW01000002">
    <property type="protein sequence ID" value="RDI39792.1"/>
    <property type="molecule type" value="Genomic_DNA"/>
</dbReference>
<dbReference type="Proteomes" id="UP000254958">
    <property type="component" value="Unassembled WGS sequence"/>
</dbReference>
<proteinExistence type="predicted"/>
<name>A0A370G7L3_GLULI</name>
<dbReference type="EMBL" id="JABEQI010000002">
    <property type="protein sequence ID" value="MBB2185974.1"/>
    <property type="molecule type" value="Genomic_DNA"/>
</dbReference>
<dbReference type="Proteomes" id="UP000562982">
    <property type="component" value="Unassembled WGS sequence"/>
</dbReference>
<sequence>MHEPQDAMESAAARIRAPADPAMATGLRQLPRPGCQRPVAHENIHTQTEREAFRIFTPEVP</sequence>
<reference evidence="1 4" key="2">
    <citation type="submission" date="2020-04" db="EMBL/GenBank/DDBJ databases">
        <title>Description of novel Gluconacetobacter.</title>
        <authorList>
            <person name="Sombolestani A."/>
        </authorList>
    </citation>
    <scope>NUCLEOTIDE SEQUENCE [LARGE SCALE GENOMIC DNA]</scope>
    <source>
        <strain evidence="1 4">LMG 1382</strain>
    </source>
</reference>